<protein>
    <submittedName>
        <fullName evidence="1">Uncharacterized protein</fullName>
    </submittedName>
</protein>
<dbReference type="Pfam" id="PF21813">
    <property type="entry name" value="DUF6882"/>
    <property type="match status" value="1"/>
</dbReference>
<name>A0A2P8GH48_9BACT</name>
<evidence type="ECO:0000313" key="1">
    <source>
        <dbReference type="EMBL" id="PSL33292.1"/>
    </source>
</evidence>
<keyword evidence="2" id="KW-1185">Reference proteome</keyword>
<dbReference type="Proteomes" id="UP000240978">
    <property type="component" value="Unassembled WGS sequence"/>
</dbReference>
<dbReference type="RefSeq" id="WP_106601616.1">
    <property type="nucleotide sequence ID" value="NZ_PYGK01000003.1"/>
</dbReference>
<comment type="caution">
    <text evidence="1">The sequence shown here is derived from an EMBL/GenBank/DDBJ whole genome shotgun (WGS) entry which is preliminary data.</text>
</comment>
<organism evidence="1 2">
    <name type="scientific">Chitinophaga ginsengisoli</name>
    <dbReference type="NCBI Taxonomy" id="363837"/>
    <lineage>
        <taxon>Bacteria</taxon>
        <taxon>Pseudomonadati</taxon>
        <taxon>Bacteroidota</taxon>
        <taxon>Chitinophagia</taxon>
        <taxon>Chitinophagales</taxon>
        <taxon>Chitinophagaceae</taxon>
        <taxon>Chitinophaga</taxon>
    </lineage>
</organism>
<dbReference type="InterPro" id="IPR049249">
    <property type="entry name" value="DUF6882"/>
</dbReference>
<accession>A0A2P8GH48</accession>
<dbReference type="AlphaFoldDB" id="A0A2P8GH48"/>
<dbReference type="EMBL" id="PYGK01000003">
    <property type="protein sequence ID" value="PSL33292.1"/>
    <property type="molecule type" value="Genomic_DNA"/>
</dbReference>
<sequence>MEIIDYKSFAADCIEELKVLQSQFSEKFDVTHANWFYNQATGLLTFSSDNTELNFKYFEVGSFSPKSETWMWSWHNDYTLENVKETARQIKDFGARVNFAKLTEGYFPSDEFEAWEFAAIATKLTNGIGVYRPVNDDGLQIFLVLTEFIDNQLARRIKNKYIQCGTHAYGRIAFVCQHLNFTTKVGFEESFETFEGMELSDDDDFQAWCDDCEAVRVAEDGWNDKAMEFVKIKVVCEGCYFKMKELNLGTK</sequence>
<proteinExistence type="predicted"/>
<dbReference type="OrthoDB" id="7859927at2"/>
<evidence type="ECO:0000313" key="2">
    <source>
        <dbReference type="Proteomes" id="UP000240978"/>
    </source>
</evidence>
<gene>
    <name evidence="1" type="ORF">CLV42_103275</name>
</gene>
<reference evidence="1 2" key="1">
    <citation type="submission" date="2018-03" db="EMBL/GenBank/DDBJ databases">
        <title>Genomic Encyclopedia of Archaeal and Bacterial Type Strains, Phase II (KMG-II): from individual species to whole genera.</title>
        <authorList>
            <person name="Goeker M."/>
        </authorList>
    </citation>
    <scope>NUCLEOTIDE SEQUENCE [LARGE SCALE GENOMIC DNA]</scope>
    <source>
        <strain evidence="1 2">DSM 18107</strain>
    </source>
</reference>